<gene>
    <name evidence="6" type="ORF">RM572_24270</name>
</gene>
<dbReference type="InterPro" id="IPR001296">
    <property type="entry name" value="Glyco_trans_1"/>
</dbReference>
<name>A0ABU2NY29_9ACTN</name>
<evidence type="ECO:0000256" key="3">
    <source>
        <dbReference type="ARBA" id="ARBA00022679"/>
    </source>
</evidence>
<accession>A0ABU2NY29</accession>
<evidence type="ECO:0000313" key="7">
    <source>
        <dbReference type="Proteomes" id="UP001183414"/>
    </source>
</evidence>
<protein>
    <recommendedName>
        <fullName evidence="1">D-inositol 3-phosphate glycosyltransferase</fullName>
    </recommendedName>
</protein>
<dbReference type="CDD" id="cd03801">
    <property type="entry name" value="GT4_PimA-like"/>
    <property type="match status" value="1"/>
</dbReference>
<dbReference type="Pfam" id="PF13579">
    <property type="entry name" value="Glyco_trans_4_4"/>
    <property type="match status" value="1"/>
</dbReference>
<evidence type="ECO:0000256" key="1">
    <source>
        <dbReference type="ARBA" id="ARBA00021292"/>
    </source>
</evidence>
<dbReference type="GO" id="GO:0016757">
    <property type="term" value="F:glycosyltransferase activity"/>
    <property type="evidence" value="ECO:0007669"/>
    <property type="project" value="UniProtKB-KW"/>
</dbReference>
<keyword evidence="3 6" id="KW-0808">Transferase</keyword>
<dbReference type="PANTHER" id="PTHR12526:SF510">
    <property type="entry name" value="D-INOSITOL 3-PHOSPHATE GLYCOSYLTRANSFERASE"/>
    <property type="match status" value="1"/>
</dbReference>
<keyword evidence="7" id="KW-1185">Reference proteome</keyword>
<evidence type="ECO:0000256" key="2">
    <source>
        <dbReference type="ARBA" id="ARBA00022676"/>
    </source>
</evidence>
<dbReference type="PANTHER" id="PTHR12526">
    <property type="entry name" value="GLYCOSYLTRANSFERASE"/>
    <property type="match status" value="1"/>
</dbReference>
<evidence type="ECO:0000259" key="4">
    <source>
        <dbReference type="Pfam" id="PF00534"/>
    </source>
</evidence>
<dbReference type="Pfam" id="PF00534">
    <property type="entry name" value="Glycos_transf_1"/>
    <property type="match status" value="1"/>
</dbReference>
<keyword evidence="2 6" id="KW-0328">Glycosyltransferase</keyword>
<proteinExistence type="predicted"/>
<reference evidence="7" key="1">
    <citation type="submission" date="2023-07" db="EMBL/GenBank/DDBJ databases">
        <title>30 novel species of actinomycetes from the DSMZ collection.</title>
        <authorList>
            <person name="Nouioui I."/>
        </authorList>
    </citation>
    <scope>NUCLEOTIDE SEQUENCE [LARGE SCALE GENOMIC DNA]</scope>
    <source>
        <strain evidence="7">DSM 42041</strain>
    </source>
</reference>
<evidence type="ECO:0000259" key="5">
    <source>
        <dbReference type="Pfam" id="PF13579"/>
    </source>
</evidence>
<evidence type="ECO:0000313" key="6">
    <source>
        <dbReference type="EMBL" id="MDT0381883.1"/>
    </source>
</evidence>
<feature type="domain" description="Glycosyl transferase family 1" evidence="4">
    <location>
        <begin position="199"/>
        <end position="362"/>
    </location>
</feature>
<dbReference type="EMBL" id="JAVREQ010000027">
    <property type="protein sequence ID" value="MDT0381883.1"/>
    <property type="molecule type" value="Genomic_DNA"/>
</dbReference>
<dbReference type="RefSeq" id="WP_311675538.1">
    <property type="nucleotide sequence ID" value="NZ_JAVREQ010000027.1"/>
</dbReference>
<dbReference type="InterPro" id="IPR028098">
    <property type="entry name" value="Glyco_trans_4-like_N"/>
</dbReference>
<dbReference type="SUPFAM" id="SSF53756">
    <property type="entry name" value="UDP-Glycosyltransferase/glycogen phosphorylase"/>
    <property type="match status" value="1"/>
</dbReference>
<sequence length="389" mass="40653">MIRSAEPPPPPHGGAPVHVVHVLGGTSPGLGQEPPSALACLSLRALTDGLVAHGVRVTVHAPPEAASACPDASWGAAFRPAHARTEPEAVMALRSELTGADLVHAHGLRAAALASLARDLTRRRVPLVVGWHDREPVDGPREGLLRTLERRAARAAAVVLCPTPRQVDRARRRGARDARLSPVTLPVPATPLCGAAESRDKIRAEIGAVDRPLLFSLGRLDARHGYGTVVAASRAWRGLKRPPLAVVAGEGPERAALQRQIVAENLPVTLPGRRDDALDLLRASDLVLLPEGGASAMLLAQEALRAGVPVAGASRQGEGARELVGEAGALSPPGDATALGGTVAELLRDPARLARLRAACAERAAVLPTGEQRVTHVLAVYDELLGLRR</sequence>
<comment type="caution">
    <text evidence="6">The sequence shown here is derived from an EMBL/GenBank/DDBJ whole genome shotgun (WGS) entry which is preliminary data.</text>
</comment>
<dbReference type="Gene3D" id="3.40.50.2000">
    <property type="entry name" value="Glycogen Phosphorylase B"/>
    <property type="match status" value="2"/>
</dbReference>
<organism evidence="6 7">
    <name type="scientific">Streptomyces hazeniae</name>
    <dbReference type="NCBI Taxonomy" id="3075538"/>
    <lineage>
        <taxon>Bacteria</taxon>
        <taxon>Bacillati</taxon>
        <taxon>Actinomycetota</taxon>
        <taxon>Actinomycetes</taxon>
        <taxon>Kitasatosporales</taxon>
        <taxon>Streptomycetaceae</taxon>
        <taxon>Streptomyces</taxon>
    </lineage>
</organism>
<feature type="domain" description="Glycosyltransferase subfamily 4-like N-terminal" evidence="5">
    <location>
        <begin position="43"/>
        <end position="183"/>
    </location>
</feature>
<dbReference type="Proteomes" id="UP001183414">
    <property type="component" value="Unassembled WGS sequence"/>
</dbReference>